<evidence type="ECO:0000256" key="1">
    <source>
        <dbReference type="ARBA" id="ARBA00022884"/>
    </source>
</evidence>
<dbReference type="OrthoDB" id="431169at2759"/>
<keyword evidence="4" id="KW-1185">Reference proteome</keyword>
<evidence type="ECO:0000313" key="4">
    <source>
        <dbReference type="Proteomes" id="UP000585474"/>
    </source>
</evidence>
<dbReference type="PANTHER" id="PTHR10501">
    <property type="entry name" value="U1 SMALL NUCLEAR RIBONUCLEOPROTEIN A/U2 SMALL NUCLEAR RIBONUCLEOPROTEIN B"/>
    <property type="match status" value="1"/>
</dbReference>
<keyword evidence="1" id="KW-0694">RNA-binding</keyword>
<dbReference type="InterPro" id="IPR012677">
    <property type="entry name" value="Nucleotide-bd_a/b_plait_sf"/>
</dbReference>
<dbReference type="Gene3D" id="3.30.70.330">
    <property type="match status" value="1"/>
</dbReference>
<dbReference type="GO" id="GO:0003723">
    <property type="term" value="F:RNA binding"/>
    <property type="evidence" value="ECO:0007669"/>
    <property type="project" value="UniProtKB-KW"/>
</dbReference>
<dbReference type="SUPFAM" id="SSF54928">
    <property type="entry name" value="RNA-binding domain, RBD"/>
    <property type="match status" value="1"/>
</dbReference>
<gene>
    <name evidence="3" type="ORF">Acr_10g0009330</name>
</gene>
<evidence type="ECO:0000256" key="2">
    <source>
        <dbReference type="SAM" id="MobiDB-lite"/>
    </source>
</evidence>
<organism evidence="3 4">
    <name type="scientific">Actinidia rufa</name>
    <dbReference type="NCBI Taxonomy" id="165716"/>
    <lineage>
        <taxon>Eukaryota</taxon>
        <taxon>Viridiplantae</taxon>
        <taxon>Streptophyta</taxon>
        <taxon>Embryophyta</taxon>
        <taxon>Tracheophyta</taxon>
        <taxon>Spermatophyta</taxon>
        <taxon>Magnoliopsida</taxon>
        <taxon>eudicotyledons</taxon>
        <taxon>Gunneridae</taxon>
        <taxon>Pentapetalae</taxon>
        <taxon>asterids</taxon>
        <taxon>Ericales</taxon>
        <taxon>Actinidiaceae</taxon>
        <taxon>Actinidia</taxon>
    </lineage>
</organism>
<dbReference type="AlphaFoldDB" id="A0A7J0FA34"/>
<sequence>MLTKVYHYGYEISNVQLTSFVPKSSFPGYLPSEASALTSHHPSLTPHHPSLTPHPGAYVLDDITGIGMRPEPGLGGLTAGASIRGYPPPLQDPILLGQRPDTAGIGSGIPDLINRRPGSLTKIDGLPVSARESNILFVDGLPSDSSRREVGRLRLAVKHVKGLGTQELLGGAMGRKSISEAMGEASTIEGTSKSHKREQKGHKGDTGREIVTGIPTGRCTRESGDRAMVLCFVEFDDAKCALTAMEALQGYKFDDKKPESPVLSIHFAHFPFRLPSERSGQWSGGP</sequence>
<comment type="caution">
    <text evidence="3">The sequence shown here is derived from an EMBL/GenBank/DDBJ whole genome shotgun (WGS) entry which is preliminary data.</text>
</comment>
<evidence type="ECO:0000313" key="3">
    <source>
        <dbReference type="EMBL" id="GFY95548.1"/>
    </source>
</evidence>
<accession>A0A7J0FA34</accession>
<feature type="region of interest" description="Disordered" evidence="2">
    <location>
        <begin position="183"/>
        <end position="218"/>
    </location>
</feature>
<dbReference type="Proteomes" id="UP000585474">
    <property type="component" value="Unassembled WGS sequence"/>
</dbReference>
<dbReference type="InterPro" id="IPR035979">
    <property type="entry name" value="RBD_domain_sf"/>
</dbReference>
<dbReference type="EMBL" id="BJWL01000010">
    <property type="protein sequence ID" value="GFY95548.1"/>
    <property type="molecule type" value="Genomic_DNA"/>
</dbReference>
<reference evidence="3 4" key="1">
    <citation type="submission" date="2019-07" db="EMBL/GenBank/DDBJ databases">
        <title>De Novo Assembly of kiwifruit Actinidia rufa.</title>
        <authorList>
            <person name="Sugita-Konishi S."/>
            <person name="Sato K."/>
            <person name="Mori E."/>
            <person name="Abe Y."/>
            <person name="Kisaki G."/>
            <person name="Hamano K."/>
            <person name="Suezawa K."/>
            <person name="Otani M."/>
            <person name="Fukuda T."/>
            <person name="Manabe T."/>
            <person name="Gomi K."/>
            <person name="Tabuchi M."/>
            <person name="Akimitsu K."/>
            <person name="Kataoka I."/>
        </authorList>
    </citation>
    <scope>NUCLEOTIDE SEQUENCE [LARGE SCALE GENOMIC DNA]</scope>
    <source>
        <strain evidence="4">cv. Fuchu</strain>
    </source>
</reference>
<protein>
    <recommendedName>
        <fullName evidence="5">RNA-binding (RRM/RBD/RNP motifs) family protein</fullName>
    </recommendedName>
</protein>
<proteinExistence type="predicted"/>
<name>A0A7J0FA34_9ERIC</name>
<evidence type="ECO:0008006" key="5">
    <source>
        <dbReference type="Google" id="ProtNLM"/>
    </source>
</evidence>